<proteinExistence type="predicted"/>
<dbReference type="HOGENOM" id="CLU_1107282_0_0_1"/>
<dbReference type="InParanoid" id="Q6CVL3"/>
<dbReference type="PaxDb" id="284590-Q6CVL3"/>
<evidence type="ECO:0000313" key="2">
    <source>
        <dbReference type="Proteomes" id="UP000000598"/>
    </source>
</evidence>
<dbReference type="FunCoup" id="Q6CVL3">
    <property type="interactions" value="43"/>
</dbReference>
<dbReference type="Proteomes" id="UP000000598">
    <property type="component" value="Chromosome B"/>
</dbReference>
<name>Q6CVL3_KLULA</name>
<dbReference type="KEGG" id="kla:KLLA0_B11165g"/>
<keyword evidence="2" id="KW-1185">Reference proteome</keyword>
<accession>Q6CVL3</accession>
<organism evidence="1 2">
    <name type="scientific">Kluyveromyces lactis (strain ATCC 8585 / CBS 2359 / DSM 70799 / NBRC 1267 / NRRL Y-1140 / WM37)</name>
    <name type="common">Yeast</name>
    <name type="synonym">Candida sphaerica</name>
    <dbReference type="NCBI Taxonomy" id="284590"/>
    <lineage>
        <taxon>Eukaryota</taxon>
        <taxon>Fungi</taxon>
        <taxon>Dikarya</taxon>
        <taxon>Ascomycota</taxon>
        <taxon>Saccharomycotina</taxon>
        <taxon>Saccharomycetes</taxon>
        <taxon>Saccharomycetales</taxon>
        <taxon>Saccharomycetaceae</taxon>
        <taxon>Kluyveromyces</taxon>
    </lineage>
</organism>
<reference evidence="1 2" key="1">
    <citation type="journal article" date="2004" name="Nature">
        <title>Genome evolution in yeasts.</title>
        <authorList>
            <consortium name="Genolevures"/>
            <person name="Dujon B."/>
            <person name="Sherman D."/>
            <person name="Fischer G."/>
            <person name="Durrens P."/>
            <person name="Casaregola S."/>
            <person name="Lafontaine I."/>
            <person name="de Montigny J."/>
            <person name="Marck C."/>
            <person name="Neuveglise C."/>
            <person name="Talla E."/>
            <person name="Goffard N."/>
            <person name="Frangeul L."/>
            <person name="Aigle M."/>
            <person name="Anthouard V."/>
            <person name="Babour A."/>
            <person name="Barbe V."/>
            <person name="Barnay S."/>
            <person name="Blanchin S."/>
            <person name="Beckerich J.M."/>
            <person name="Beyne E."/>
            <person name="Bleykasten C."/>
            <person name="Boisrame A."/>
            <person name="Boyer J."/>
            <person name="Cattolico L."/>
            <person name="Confanioleri F."/>
            <person name="de Daruvar A."/>
            <person name="Despons L."/>
            <person name="Fabre E."/>
            <person name="Fairhead C."/>
            <person name="Ferry-Dumazet H."/>
            <person name="Groppi A."/>
            <person name="Hantraye F."/>
            <person name="Hennequin C."/>
            <person name="Jauniaux N."/>
            <person name="Joyet P."/>
            <person name="Kachouri R."/>
            <person name="Kerrest A."/>
            <person name="Koszul R."/>
            <person name="Lemaire M."/>
            <person name="Lesur I."/>
            <person name="Ma L."/>
            <person name="Muller H."/>
            <person name="Nicaud J.M."/>
            <person name="Nikolski M."/>
            <person name="Oztas S."/>
            <person name="Ozier-Kalogeropoulos O."/>
            <person name="Pellenz S."/>
            <person name="Potier S."/>
            <person name="Richard G.F."/>
            <person name="Straub M.L."/>
            <person name="Suleau A."/>
            <person name="Swennene D."/>
            <person name="Tekaia F."/>
            <person name="Wesolowski-Louvel M."/>
            <person name="Westhof E."/>
            <person name="Wirth B."/>
            <person name="Zeniou-Meyer M."/>
            <person name="Zivanovic I."/>
            <person name="Bolotin-Fukuhara M."/>
            <person name="Thierry A."/>
            <person name="Bouchier C."/>
            <person name="Caudron B."/>
            <person name="Scarpelli C."/>
            <person name="Gaillardin C."/>
            <person name="Weissenbach J."/>
            <person name="Wincker P."/>
            <person name="Souciet J.L."/>
        </authorList>
    </citation>
    <scope>NUCLEOTIDE SEQUENCE [LARGE SCALE GENOMIC DNA]</scope>
    <source>
        <strain evidence="2">ATCC 8585 / CBS 2359 / DSM 70799 / NBRC 1267 / NRRL Y-1140 / WM37</strain>
    </source>
</reference>
<sequence>MRTAHLQRIIREDTIFCRLFLRLSQAKRIDASLAIDKLLADISRFGDVLYEKPNEKFIKPTALPLKLDLAICSPDKVKLAKLITNIRGYVVDPETGPDYSKLTTPISSEEKPDLKKTLDILYSNTGRRYPNQLLSIPNEPFVFLNNPVKYYRTLSGKVKDIHRRDLFKWLFLEDTERFKTPEGNFTGELSYSKRFIEFPSNKPTIQIIPCLFQNLTELPNEMNHWLRLPDKEFKESTKSRISTLFHGFSGL</sequence>
<protein>
    <submittedName>
        <fullName evidence="1">KLLA0B11165p</fullName>
    </submittedName>
</protein>
<evidence type="ECO:0000313" key="1">
    <source>
        <dbReference type="EMBL" id="CAH02419.1"/>
    </source>
</evidence>
<dbReference type="EMBL" id="CR382122">
    <property type="protein sequence ID" value="CAH02419.1"/>
    <property type="molecule type" value="Genomic_DNA"/>
</dbReference>
<dbReference type="AlphaFoldDB" id="Q6CVL3"/>
<gene>
    <name evidence="1" type="ORF">KLLA0_B11165g</name>
</gene>